<sequence length="303" mass="34406">MESLLEIYLGCDLFDKVKELLDFLQETYTKEVAAGRLTARPIPSNTNENNEAEESFLPPRDMCIALLADLVSEAAGQHCAARGEGSTSKFVLTALAPIVKALGPPYTGLLLEALLHNMEEQLIMAVGDSAKVNPSQKHVMLAVSVAFFKAVLARRLYEVAPDPLHYEYHTLSKLYFALRKARRVDESLLVADQLLQLYRAHSSLHQTRMMERELTALARTADKETVERRRQEMEAQLPLPPQPLDDCDRDYRTTYFAYVNDTAIRSLADGRRVCLACVEEFPYASTPWRTLSLILWRRMKRKT</sequence>
<name>A0A7G2CP24_9TRYP</name>
<accession>A0A7G2CP24</accession>
<dbReference type="OrthoDB" id="272606at2759"/>
<reference evidence="1 2" key="1">
    <citation type="submission" date="2020-08" db="EMBL/GenBank/DDBJ databases">
        <authorList>
            <person name="Newling K."/>
            <person name="Davey J."/>
            <person name="Forrester S."/>
        </authorList>
    </citation>
    <scope>NUCLEOTIDE SEQUENCE [LARGE SCALE GENOMIC DNA]</scope>
    <source>
        <strain evidence="2">Crithidia deanei Carvalho (ATCC PRA-265)</strain>
    </source>
</reference>
<dbReference type="AlphaFoldDB" id="A0A7G2CP24"/>
<dbReference type="Proteomes" id="UP000515908">
    <property type="component" value="Chromosome 18"/>
</dbReference>
<keyword evidence="2" id="KW-1185">Reference proteome</keyword>
<evidence type="ECO:0000313" key="2">
    <source>
        <dbReference type="Proteomes" id="UP000515908"/>
    </source>
</evidence>
<organism evidence="1 2">
    <name type="scientific">Angomonas deanei</name>
    <dbReference type="NCBI Taxonomy" id="59799"/>
    <lineage>
        <taxon>Eukaryota</taxon>
        <taxon>Discoba</taxon>
        <taxon>Euglenozoa</taxon>
        <taxon>Kinetoplastea</taxon>
        <taxon>Metakinetoplastina</taxon>
        <taxon>Trypanosomatida</taxon>
        <taxon>Trypanosomatidae</taxon>
        <taxon>Strigomonadinae</taxon>
        <taxon>Angomonas</taxon>
    </lineage>
</organism>
<dbReference type="VEuPathDB" id="TriTrypDB:ADEAN_000822600"/>
<proteinExistence type="predicted"/>
<protein>
    <submittedName>
        <fullName evidence="1">Uncharacterized protein</fullName>
    </submittedName>
</protein>
<evidence type="ECO:0000313" key="1">
    <source>
        <dbReference type="EMBL" id="CAD2220704.1"/>
    </source>
</evidence>
<gene>
    <name evidence="1" type="ORF">ADEAN_000822600</name>
</gene>
<dbReference type="EMBL" id="LR877162">
    <property type="protein sequence ID" value="CAD2220704.1"/>
    <property type="molecule type" value="Genomic_DNA"/>
</dbReference>